<sequence>MVRTSQATTFSSSPYFYDRGAHGTAEPITERVNPHSRPIVSYYSPRDIGAHHYGERHPMKPHRLTLTNALVTGYGLDKQIHHMYDPRPATQEELEMYHDHDYIEFLSRVTPQNQGENKHLIDTFNCVEDCPIFADMFDFCRMYAGGSLAGARKLSSGTTDIAINWSGGLHHAKRGEASGFCYVNDIVLGILELLRYHPRVLYIDIDIHHGDGVELAFYHSNRVMTVSFHKYTGDFFPGTGKLDDNGSGPGKHFCLNVPLLDGVDDEMYLTIFKTVIEDTVTAFRPTSIVLQCGADSLGCDRLGAFNLSIAAHGECVNFVRKFNVPLLILGGGGYTIKNVSRCWTYETAVLVGASIPDELPCTVYDSFFEDSQWKLHPPLTGKVDNQNTPSSLQKITISIRNKLRYLQGAPSVMMQEIPPDLQGLLAEEDRNQEEKDEEEGATRAGESRYPSTNGRNEFYDGDNDVDRDDLGSSVSSRVRVSARAASARGRRGGRAKVTRVVDDGDENGDDDGPGKRGGRRGGRKGPKVPRAKPKTNEKDKEQELGEQAPSENASTPMDVDVDGM</sequence>
<protein>
    <submittedName>
        <fullName evidence="1">Histone deacetylase</fullName>
    </submittedName>
</protein>
<dbReference type="EMBL" id="ML208384">
    <property type="protein sequence ID" value="TFK67118.1"/>
    <property type="molecule type" value="Genomic_DNA"/>
</dbReference>
<dbReference type="Proteomes" id="UP000308600">
    <property type="component" value="Unassembled WGS sequence"/>
</dbReference>
<keyword evidence="2" id="KW-1185">Reference proteome</keyword>
<gene>
    <name evidence="1" type="ORF">BDN72DRAFT_961235</name>
</gene>
<accession>A0ACD3AMH5</accession>
<evidence type="ECO:0000313" key="1">
    <source>
        <dbReference type="EMBL" id="TFK67118.1"/>
    </source>
</evidence>
<reference evidence="1 2" key="1">
    <citation type="journal article" date="2019" name="Nat. Ecol. Evol.">
        <title>Megaphylogeny resolves global patterns of mushroom evolution.</title>
        <authorList>
            <person name="Varga T."/>
            <person name="Krizsan K."/>
            <person name="Foldi C."/>
            <person name="Dima B."/>
            <person name="Sanchez-Garcia M."/>
            <person name="Sanchez-Ramirez S."/>
            <person name="Szollosi G.J."/>
            <person name="Szarkandi J.G."/>
            <person name="Papp V."/>
            <person name="Albert L."/>
            <person name="Andreopoulos W."/>
            <person name="Angelini C."/>
            <person name="Antonin V."/>
            <person name="Barry K.W."/>
            <person name="Bougher N.L."/>
            <person name="Buchanan P."/>
            <person name="Buyck B."/>
            <person name="Bense V."/>
            <person name="Catcheside P."/>
            <person name="Chovatia M."/>
            <person name="Cooper J."/>
            <person name="Damon W."/>
            <person name="Desjardin D."/>
            <person name="Finy P."/>
            <person name="Geml J."/>
            <person name="Haridas S."/>
            <person name="Hughes K."/>
            <person name="Justo A."/>
            <person name="Karasinski D."/>
            <person name="Kautmanova I."/>
            <person name="Kiss B."/>
            <person name="Kocsube S."/>
            <person name="Kotiranta H."/>
            <person name="LaButti K.M."/>
            <person name="Lechner B.E."/>
            <person name="Liimatainen K."/>
            <person name="Lipzen A."/>
            <person name="Lukacs Z."/>
            <person name="Mihaltcheva S."/>
            <person name="Morgado L.N."/>
            <person name="Niskanen T."/>
            <person name="Noordeloos M.E."/>
            <person name="Ohm R.A."/>
            <person name="Ortiz-Santana B."/>
            <person name="Ovrebo C."/>
            <person name="Racz N."/>
            <person name="Riley R."/>
            <person name="Savchenko A."/>
            <person name="Shiryaev A."/>
            <person name="Soop K."/>
            <person name="Spirin V."/>
            <person name="Szebenyi C."/>
            <person name="Tomsovsky M."/>
            <person name="Tulloss R.E."/>
            <person name="Uehling J."/>
            <person name="Grigoriev I.V."/>
            <person name="Vagvolgyi C."/>
            <person name="Papp T."/>
            <person name="Martin F.M."/>
            <person name="Miettinen O."/>
            <person name="Hibbett D.S."/>
            <person name="Nagy L.G."/>
        </authorList>
    </citation>
    <scope>NUCLEOTIDE SEQUENCE [LARGE SCALE GENOMIC DNA]</scope>
    <source>
        <strain evidence="1 2">NL-1719</strain>
    </source>
</reference>
<name>A0ACD3AMH5_9AGAR</name>
<organism evidence="1 2">
    <name type="scientific">Pluteus cervinus</name>
    <dbReference type="NCBI Taxonomy" id="181527"/>
    <lineage>
        <taxon>Eukaryota</taxon>
        <taxon>Fungi</taxon>
        <taxon>Dikarya</taxon>
        <taxon>Basidiomycota</taxon>
        <taxon>Agaricomycotina</taxon>
        <taxon>Agaricomycetes</taxon>
        <taxon>Agaricomycetidae</taxon>
        <taxon>Agaricales</taxon>
        <taxon>Pluteineae</taxon>
        <taxon>Pluteaceae</taxon>
        <taxon>Pluteus</taxon>
    </lineage>
</organism>
<proteinExistence type="predicted"/>
<evidence type="ECO:0000313" key="2">
    <source>
        <dbReference type="Proteomes" id="UP000308600"/>
    </source>
</evidence>